<keyword evidence="2" id="KW-0378">Hydrolase</keyword>
<organism evidence="4 5">
    <name type="scientific">Kribbella sancticallisti</name>
    <dbReference type="NCBI Taxonomy" id="460087"/>
    <lineage>
        <taxon>Bacteria</taxon>
        <taxon>Bacillati</taxon>
        <taxon>Actinomycetota</taxon>
        <taxon>Actinomycetes</taxon>
        <taxon>Propionibacteriales</taxon>
        <taxon>Kribbellaceae</taxon>
        <taxon>Kribbella</taxon>
    </lineage>
</organism>
<dbReference type="SUPFAM" id="SSF63829">
    <property type="entry name" value="Calcium-dependent phosphotriesterase"/>
    <property type="match status" value="1"/>
</dbReference>
<dbReference type="InterPro" id="IPR005511">
    <property type="entry name" value="SMP-30"/>
</dbReference>
<proteinExistence type="inferred from homology"/>
<dbReference type="Proteomes" id="UP001500393">
    <property type="component" value="Unassembled WGS sequence"/>
</dbReference>
<reference evidence="4 5" key="1">
    <citation type="journal article" date="2019" name="Int. J. Syst. Evol. Microbiol.">
        <title>The Global Catalogue of Microorganisms (GCM) 10K type strain sequencing project: providing services to taxonomists for standard genome sequencing and annotation.</title>
        <authorList>
            <consortium name="The Broad Institute Genomics Platform"/>
            <consortium name="The Broad Institute Genome Sequencing Center for Infectious Disease"/>
            <person name="Wu L."/>
            <person name="Ma J."/>
        </authorList>
    </citation>
    <scope>NUCLEOTIDE SEQUENCE [LARGE SCALE GENOMIC DNA]</scope>
    <source>
        <strain evidence="4 5">JCM 14969</strain>
    </source>
</reference>
<dbReference type="Gene3D" id="2.120.10.30">
    <property type="entry name" value="TolB, C-terminal domain"/>
    <property type="match status" value="1"/>
</dbReference>
<comment type="caution">
    <text evidence="4">The sequence shown here is derived from an EMBL/GenBank/DDBJ whole genome shotgun (WGS) entry which is preliminary data.</text>
</comment>
<dbReference type="PANTHER" id="PTHR47572">
    <property type="entry name" value="LIPOPROTEIN-RELATED"/>
    <property type="match status" value="1"/>
</dbReference>
<dbReference type="Pfam" id="PF08450">
    <property type="entry name" value="SGL"/>
    <property type="match status" value="1"/>
</dbReference>
<dbReference type="InterPro" id="IPR013658">
    <property type="entry name" value="SGL"/>
</dbReference>
<dbReference type="PANTHER" id="PTHR47572:SF4">
    <property type="entry name" value="LACTONASE DRP35"/>
    <property type="match status" value="1"/>
</dbReference>
<comment type="similarity">
    <text evidence="1">Belongs to the SMP-30/CGR1 family.</text>
</comment>
<evidence type="ECO:0000313" key="5">
    <source>
        <dbReference type="Proteomes" id="UP001500393"/>
    </source>
</evidence>
<sequence>MSKVLVDGLAIAESPRWHDGRLWLANWGTGEVLAVGLDGEREVMARVPAQTLPFSIDWLPDGTLLVVAGGKLWRQAADGELVATADLAEIANEIVVDGRGYVYVNGGSSDFSEPGVVLVVPPDGPPRQVADGIEFGNGMAVTADGTTLIVAESFGCRLTAFDLEPDGSLANRRVWADLGDGHPDGICLDAEGAVWYADVPAQRCVRVREGGEVLQTVDLDRGGFACMLGGPEGDTLFILAAEWHGFENFSTEDRTGQVLTARGPSPHAGKP</sequence>
<feature type="domain" description="SMP-30/Gluconolactonase/LRE-like region" evidence="3">
    <location>
        <begin position="12"/>
        <end position="241"/>
    </location>
</feature>
<accession>A0ABN2DFB9</accession>
<gene>
    <name evidence="4" type="ORF">GCM10009789_30230</name>
</gene>
<evidence type="ECO:0000256" key="2">
    <source>
        <dbReference type="ARBA" id="ARBA00022801"/>
    </source>
</evidence>
<name>A0ABN2DFB9_9ACTN</name>
<protein>
    <submittedName>
        <fullName evidence="4">SMP-30/gluconolactonase/LRE family protein</fullName>
    </submittedName>
</protein>
<evidence type="ECO:0000259" key="3">
    <source>
        <dbReference type="Pfam" id="PF08450"/>
    </source>
</evidence>
<evidence type="ECO:0000313" key="4">
    <source>
        <dbReference type="EMBL" id="GAA1574725.1"/>
    </source>
</evidence>
<dbReference type="PRINTS" id="PR01790">
    <property type="entry name" value="SMP30FAMILY"/>
</dbReference>
<dbReference type="EMBL" id="BAAAOS010000019">
    <property type="protein sequence ID" value="GAA1574725.1"/>
    <property type="molecule type" value="Genomic_DNA"/>
</dbReference>
<evidence type="ECO:0000256" key="1">
    <source>
        <dbReference type="ARBA" id="ARBA00008853"/>
    </source>
</evidence>
<dbReference type="RefSeq" id="WP_344214132.1">
    <property type="nucleotide sequence ID" value="NZ_BAAAOS010000019.1"/>
</dbReference>
<keyword evidence="5" id="KW-1185">Reference proteome</keyword>
<dbReference type="InterPro" id="IPR011042">
    <property type="entry name" value="6-blade_b-propeller_TolB-like"/>
</dbReference>
<dbReference type="InterPro" id="IPR051262">
    <property type="entry name" value="SMP-30/CGR1_Lactonase"/>
</dbReference>